<comment type="caution">
    <text evidence="2">The sequence shown here is derived from an EMBL/GenBank/DDBJ whole genome shotgun (WGS) entry which is preliminary data.</text>
</comment>
<dbReference type="AlphaFoldDB" id="A0A8J6HWU5"/>
<feature type="chain" id="PRO_5035178847" evidence="1">
    <location>
        <begin position="24"/>
        <end position="219"/>
    </location>
</feature>
<dbReference type="EMBL" id="JABDTM020006558">
    <property type="protein sequence ID" value="KAH0821712.1"/>
    <property type="molecule type" value="Genomic_DNA"/>
</dbReference>
<name>A0A8J6HWU5_TENMO</name>
<evidence type="ECO:0000313" key="3">
    <source>
        <dbReference type="Proteomes" id="UP000719412"/>
    </source>
</evidence>
<reference evidence="2" key="1">
    <citation type="journal article" date="2020" name="J Insects Food Feed">
        <title>The yellow mealworm (Tenebrio molitor) genome: a resource for the emerging insects as food and feed industry.</title>
        <authorList>
            <person name="Eriksson T."/>
            <person name="Andere A."/>
            <person name="Kelstrup H."/>
            <person name="Emery V."/>
            <person name="Picard C."/>
        </authorList>
    </citation>
    <scope>NUCLEOTIDE SEQUENCE</scope>
    <source>
        <strain evidence="2">Stoneville</strain>
        <tissue evidence="2">Whole head</tissue>
    </source>
</reference>
<proteinExistence type="predicted"/>
<keyword evidence="3" id="KW-1185">Reference proteome</keyword>
<evidence type="ECO:0000256" key="1">
    <source>
        <dbReference type="SAM" id="SignalP"/>
    </source>
</evidence>
<dbReference type="PANTHER" id="PTHR47771">
    <property type="entry name" value="LD27203P-RELATED"/>
    <property type="match status" value="1"/>
</dbReference>
<accession>A0A8J6HWU5</accession>
<gene>
    <name evidence="2" type="ORF">GEV33_001079</name>
</gene>
<dbReference type="PANTHER" id="PTHR47771:SF13">
    <property type="entry name" value="HDC01644"/>
    <property type="match status" value="1"/>
</dbReference>
<reference evidence="2" key="2">
    <citation type="submission" date="2021-08" db="EMBL/GenBank/DDBJ databases">
        <authorList>
            <person name="Eriksson T."/>
        </authorList>
    </citation>
    <scope>NUCLEOTIDE SEQUENCE</scope>
    <source>
        <strain evidence="2">Stoneville</strain>
        <tissue evidence="2">Whole head</tissue>
    </source>
</reference>
<keyword evidence="1" id="KW-0732">Signal</keyword>
<protein>
    <submittedName>
        <fullName evidence="2">Uncharacterized protein</fullName>
    </submittedName>
</protein>
<dbReference type="Proteomes" id="UP000719412">
    <property type="component" value="Unassembled WGS sequence"/>
</dbReference>
<sequence length="219" mass="24936">MNRHNILAAKCLQLTIITAFVSARIVPSYYTSSSIKKNDETSNLGLTTSPQVENKWQFTNLDKKQTSELEKLVRQSLENIFKNEELSGDSLNDGNFGLKTTLPAKQGELDLSNLKEAHPDLDLDSPHIFKVPVPQPYPVHIPVKQPFTVPIFKLVPEEIEKKIPIPVEKLVPVYKEKPVKIIVEKHHPVHVYKPYPVPIPVNTHILLGGKNHHNHQNWY</sequence>
<feature type="signal peptide" evidence="1">
    <location>
        <begin position="1"/>
        <end position="23"/>
    </location>
</feature>
<evidence type="ECO:0000313" key="2">
    <source>
        <dbReference type="EMBL" id="KAH0821712.1"/>
    </source>
</evidence>
<organism evidence="2 3">
    <name type="scientific">Tenebrio molitor</name>
    <name type="common">Yellow mealworm beetle</name>
    <dbReference type="NCBI Taxonomy" id="7067"/>
    <lineage>
        <taxon>Eukaryota</taxon>
        <taxon>Metazoa</taxon>
        <taxon>Ecdysozoa</taxon>
        <taxon>Arthropoda</taxon>
        <taxon>Hexapoda</taxon>
        <taxon>Insecta</taxon>
        <taxon>Pterygota</taxon>
        <taxon>Neoptera</taxon>
        <taxon>Endopterygota</taxon>
        <taxon>Coleoptera</taxon>
        <taxon>Polyphaga</taxon>
        <taxon>Cucujiformia</taxon>
        <taxon>Tenebrionidae</taxon>
        <taxon>Tenebrio</taxon>
    </lineage>
</organism>